<dbReference type="Proteomes" id="UP001055104">
    <property type="component" value="Unassembled WGS sequence"/>
</dbReference>
<dbReference type="Pfam" id="PF13472">
    <property type="entry name" value="Lipase_GDSL_2"/>
    <property type="match status" value="1"/>
</dbReference>
<dbReference type="InterPro" id="IPR036514">
    <property type="entry name" value="SGNH_hydro_sf"/>
</dbReference>
<dbReference type="EMBL" id="BQOB01000001">
    <property type="protein sequence ID" value="GKH83184.1"/>
    <property type="molecule type" value="Genomic_DNA"/>
</dbReference>
<dbReference type="GO" id="GO:0016788">
    <property type="term" value="F:hydrolase activity, acting on ester bonds"/>
    <property type="evidence" value="ECO:0007669"/>
    <property type="project" value="UniProtKB-ARBA"/>
</dbReference>
<protein>
    <recommendedName>
        <fullName evidence="1">SGNH hydrolase-type esterase domain-containing protein</fullName>
    </recommendedName>
</protein>
<proteinExistence type="predicted"/>
<dbReference type="InterPro" id="IPR013830">
    <property type="entry name" value="SGNH_hydro"/>
</dbReference>
<accession>A0AA37KIG7</accession>
<gene>
    <name evidence="2" type="ORF">CE91St7_40680</name>
</gene>
<evidence type="ECO:0000313" key="3">
    <source>
        <dbReference type="Proteomes" id="UP001055104"/>
    </source>
</evidence>
<sequence length="192" mass="22155">MFGVFVEWLSKKTGEEVGMEGKLKISFIGDSHIAYWPFESYFPKWECYNYGVPGKGLDYVEMFHKDVSDSYVVVQLGTNDIYNLNTENMDVYVERYVKAVGAISSRGTYLFCIFPRNDFMDGTAVNCFIALLNGKIREKIKEETNVVYLDVFDKLLLNDKLNPDLTIDDLHLNGAGYRILVYTLRDLFLTDR</sequence>
<dbReference type="Gene3D" id="3.40.50.1110">
    <property type="entry name" value="SGNH hydrolase"/>
    <property type="match status" value="1"/>
</dbReference>
<organism evidence="2 3">
    <name type="scientific">Phocaeicola dorei</name>
    <dbReference type="NCBI Taxonomy" id="357276"/>
    <lineage>
        <taxon>Bacteria</taxon>
        <taxon>Pseudomonadati</taxon>
        <taxon>Bacteroidota</taxon>
        <taxon>Bacteroidia</taxon>
        <taxon>Bacteroidales</taxon>
        <taxon>Bacteroidaceae</taxon>
        <taxon>Phocaeicola</taxon>
    </lineage>
</organism>
<dbReference type="AlphaFoldDB" id="A0AA37KIG7"/>
<comment type="caution">
    <text evidence="2">The sequence shown here is derived from an EMBL/GenBank/DDBJ whole genome shotgun (WGS) entry which is preliminary data.</text>
</comment>
<evidence type="ECO:0000313" key="2">
    <source>
        <dbReference type="EMBL" id="GKH83184.1"/>
    </source>
</evidence>
<feature type="domain" description="SGNH hydrolase-type esterase" evidence="1">
    <location>
        <begin position="49"/>
        <end position="179"/>
    </location>
</feature>
<evidence type="ECO:0000259" key="1">
    <source>
        <dbReference type="Pfam" id="PF13472"/>
    </source>
</evidence>
<name>A0AA37KIG7_9BACT</name>
<dbReference type="CDD" id="cd00229">
    <property type="entry name" value="SGNH_hydrolase"/>
    <property type="match status" value="1"/>
</dbReference>
<dbReference type="SUPFAM" id="SSF52266">
    <property type="entry name" value="SGNH hydrolase"/>
    <property type="match status" value="1"/>
</dbReference>
<reference evidence="2" key="1">
    <citation type="submission" date="2022-01" db="EMBL/GenBank/DDBJ databases">
        <title>Novel bile acid biosynthetic pathways are enriched in the microbiome of centenarians.</title>
        <authorList>
            <person name="Sato Y."/>
            <person name="Atarashi K."/>
            <person name="Plichta R.D."/>
            <person name="Arai Y."/>
            <person name="Sasajima S."/>
            <person name="Kearney M.S."/>
            <person name="Suda W."/>
            <person name="Takeshita K."/>
            <person name="Sasaki T."/>
            <person name="Okamoto S."/>
            <person name="Skelly N.A."/>
            <person name="Okamura Y."/>
            <person name="Vlamakis H."/>
            <person name="Li Y."/>
            <person name="Tanoue T."/>
            <person name="Takei H."/>
            <person name="Nittono H."/>
            <person name="Narushima S."/>
            <person name="Irie J."/>
            <person name="Itoh H."/>
            <person name="Moriya K."/>
            <person name="Sugiura Y."/>
            <person name="Suematsu M."/>
            <person name="Moritoki N."/>
            <person name="Shibata S."/>
            <person name="Littman R.D."/>
            <person name="Fischbach A.M."/>
            <person name="Uwamino Y."/>
            <person name="Inoue T."/>
            <person name="Honda A."/>
            <person name="Hattori M."/>
            <person name="Murai T."/>
            <person name="Xavier J.R."/>
            <person name="Hirose N."/>
            <person name="Honda K."/>
        </authorList>
    </citation>
    <scope>NUCLEOTIDE SEQUENCE</scope>
    <source>
        <strain evidence="2">CE91-St7</strain>
    </source>
</reference>